<reference evidence="3" key="1">
    <citation type="submission" date="2022-07" db="EMBL/GenBank/DDBJ databases">
        <title>Genome Sequence of Physisporinus lineatus.</title>
        <authorList>
            <person name="Buettner E."/>
        </authorList>
    </citation>
    <scope>NUCLEOTIDE SEQUENCE</scope>
    <source>
        <strain evidence="3">VT162</strain>
    </source>
</reference>
<feature type="compositionally biased region" description="Pro residues" evidence="1">
    <location>
        <begin position="73"/>
        <end position="84"/>
    </location>
</feature>
<proteinExistence type="predicted"/>
<dbReference type="PROSITE" id="PS50097">
    <property type="entry name" value="BTB"/>
    <property type="match status" value="2"/>
</dbReference>
<feature type="region of interest" description="Disordered" evidence="1">
    <location>
        <begin position="64"/>
        <end position="95"/>
    </location>
</feature>
<evidence type="ECO:0000313" key="4">
    <source>
        <dbReference type="Proteomes" id="UP001212997"/>
    </source>
</evidence>
<dbReference type="Pfam" id="PF00651">
    <property type="entry name" value="BTB"/>
    <property type="match status" value="2"/>
</dbReference>
<dbReference type="InterPro" id="IPR000210">
    <property type="entry name" value="BTB/POZ_dom"/>
</dbReference>
<name>A0AAD5V580_9APHY</name>
<feature type="domain" description="BTB" evidence="2">
    <location>
        <begin position="415"/>
        <end position="487"/>
    </location>
</feature>
<evidence type="ECO:0000313" key="3">
    <source>
        <dbReference type="EMBL" id="KAJ3486435.1"/>
    </source>
</evidence>
<dbReference type="PANTHER" id="PTHR24410:SF23">
    <property type="entry name" value="BTB DOMAIN-CONTAINING PROTEIN-RELATED"/>
    <property type="match status" value="1"/>
</dbReference>
<keyword evidence="4" id="KW-1185">Reference proteome</keyword>
<protein>
    <recommendedName>
        <fullName evidence="2">BTB domain-containing protein</fullName>
    </recommendedName>
</protein>
<gene>
    <name evidence="3" type="ORF">NLI96_g4245</name>
</gene>
<dbReference type="Proteomes" id="UP001212997">
    <property type="component" value="Unassembled WGS sequence"/>
</dbReference>
<sequence length="708" mass="79353">MDNSDPLAPAHTGDVDEGEQAEYTHTFVDEDADVILRSSDNIDFRVYKVILSRSSDFFKGMFTLPQSSNQPRAQPPTTPTPLSPPAISRSLSGGTDTGSISEYIDGVPVVPVAEPSQVLDHVLQFLYPMPDPDMSSLDVFCPVLEAATKYDIEHLVEKLRKIWPTLAENDPLRSFALAYKSKWQEETSIAARMALEKPIWPLEPPLPLEFRCISAEIIIYLESYHRKCGDAAFKLTETREWAVGILEAQTCAHCNKRYKTQNQGLQVLDWMTLFLKYAGPAVKVVPSAKTVRNPELLHQSIVNSYQTTRCEIPMHCEDRFKCFVEILANEIDEIVSRNSSESFFAFFAVTAVHVFPLFKFAVIRLDSKYTPSLDSLIAPVALIDDLHLNLEQYHNATTAMPSDSDFEHPFTDEDADLIIRSNDNVDFRVYKVILAKASPLFKDMFTLPSPSPSIRQQYLQDEYQNGVPIITLAEDAPSIDLLLRFCYPIENPSLDTFEDIETVLELGTKYDIEILINASQKALHHLEDASALKVFVLACRFKLPDLAQRAAKLTLNRPILTNSMKPPFPPELHHISAMTFCILVDYHHRCSRVASALASNYTWVEDTGIVVICSNCCAQSRTFRYKSGGRFPAASWYTDYMDRAGAALNDRPCGGTVVDPGLLEPSLQRASQCTLCGPYALVGLHKLSMRFAEEVDNAISKVPLGLEF</sequence>
<dbReference type="InterPro" id="IPR051481">
    <property type="entry name" value="BTB-POZ/Galectin-3-binding"/>
</dbReference>
<dbReference type="EMBL" id="JANAWD010000121">
    <property type="protein sequence ID" value="KAJ3486435.1"/>
    <property type="molecule type" value="Genomic_DNA"/>
</dbReference>
<dbReference type="InterPro" id="IPR011333">
    <property type="entry name" value="SKP1/BTB/POZ_sf"/>
</dbReference>
<dbReference type="Gene3D" id="3.30.710.10">
    <property type="entry name" value="Potassium Channel Kv1.1, Chain A"/>
    <property type="match status" value="2"/>
</dbReference>
<dbReference type="PANTHER" id="PTHR24410">
    <property type="entry name" value="HL07962P-RELATED"/>
    <property type="match status" value="1"/>
</dbReference>
<feature type="domain" description="BTB" evidence="2">
    <location>
        <begin position="32"/>
        <end position="127"/>
    </location>
</feature>
<dbReference type="CDD" id="cd18186">
    <property type="entry name" value="BTB_POZ_ZBTB_KLHL-like"/>
    <property type="match status" value="1"/>
</dbReference>
<comment type="caution">
    <text evidence="3">The sequence shown here is derived from an EMBL/GenBank/DDBJ whole genome shotgun (WGS) entry which is preliminary data.</text>
</comment>
<evidence type="ECO:0000256" key="1">
    <source>
        <dbReference type="SAM" id="MobiDB-lite"/>
    </source>
</evidence>
<accession>A0AAD5V580</accession>
<organism evidence="3 4">
    <name type="scientific">Meripilus lineatus</name>
    <dbReference type="NCBI Taxonomy" id="2056292"/>
    <lineage>
        <taxon>Eukaryota</taxon>
        <taxon>Fungi</taxon>
        <taxon>Dikarya</taxon>
        <taxon>Basidiomycota</taxon>
        <taxon>Agaricomycotina</taxon>
        <taxon>Agaricomycetes</taxon>
        <taxon>Polyporales</taxon>
        <taxon>Meripilaceae</taxon>
        <taxon>Meripilus</taxon>
    </lineage>
</organism>
<dbReference type="SMART" id="SM00225">
    <property type="entry name" value="BTB"/>
    <property type="match status" value="2"/>
</dbReference>
<dbReference type="SUPFAM" id="SSF54695">
    <property type="entry name" value="POZ domain"/>
    <property type="match status" value="2"/>
</dbReference>
<evidence type="ECO:0000259" key="2">
    <source>
        <dbReference type="PROSITE" id="PS50097"/>
    </source>
</evidence>
<dbReference type="AlphaFoldDB" id="A0AAD5V580"/>